<gene>
    <name evidence="9" type="ORF">CWS01_01885</name>
</gene>
<dbReference type="PROSITE" id="PS01063">
    <property type="entry name" value="SIGMA70_ECF"/>
    <property type="match status" value="1"/>
</dbReference>
<dbReference type="SUPFAM" id="SSF88659">
    <property type="entry name" value="Sigma3 and sigma4 domains of RNA polymerase sigma factors"/>
    <property type="match status" value="1"/>
</dbReference>
<feature type="domain" description="RNA polymerase sigma factor 70 region 4 type 2" evidence="8">
    <location>
        <begin position="120"/>
        <end position="158"/>
    </location>
</feature>
<name>A0A2N0Z7Y3_9BACI</name>
<reference evidence="9 10" key="1">
    <citation type="journal article" date="2003" name="Int. J. Syst. Evol. Microbiol.">
        <title>Bacillus nealsonii sp. nov., isolated from a spacecraft-assembly facility, whose spores are gamma-radiation resistant.</title>
        <authorList>
            <person name="Venkateswaran K."/>
            <person name="Kempf M."/>
            <person name="Chen F."/>
            <person name="Satomi M."/>
            <person name="Nicholson W."/>
            <person name="Kern R."/>
        </authorList>
    </citation>
    <scope>NUCLEOTIDE SEQUENCE [LARGE SCALE GENOMIC DNA]</scope>
    <source>
        <strain evidence="9 10">FO-92</strain>
    </source>
</reference>
<dbReference type="InterPro" id="IPR013325">
    <property type="entry name" value="RNA_pol_sigma_r2"/>
</dbReference>
<dbReference type="Pfam" id="PF04542">
    <property type="entry name" value="Sigma70_r2"/>
    <property type="match status" value="1"/>
</dbReference>
<keyword evidence="2 6" id="KW-0805">Transcription regulation</keyword>
<dbReference type="GO" id="GO:0003677">
    <property type="term" value="F:DNA binding"/>
    <property type="evidence" value="ECO:0007669"/>
    <property type="project" value="UniProtKB-KW"/>
</dbReference>
<dbReference type="Gene3D" id="1.10.10.10">
    <property type="entry name" value="Winged helix-like DNA-binding domain superfamily/Winged helix DNA-binding domain"/>
    <property type="match status" value="1"/>
</dbReference>
<dbReference type="Gene3D" id="1.10.1740.10">
    <property type="match status" value="1"/>
</dbReference>
<evidence type="ECO:0000256" key="5">
    <source>
        <dbReference type="ARBA" id="ARBA00023163"/>
    </source>
</evidence>
<evidence type="ECO:0000313" key="9">
    <source>
        <dbReference type="EMBL" id="PKG25618.1"/>
    </source>
</evidence>
<dbReference type="AlphaFoldDB" id="A0A2N0Z7Y3"/>
<dbReference type="InterPro" id="IPR039425">
    <property type="entry name" value="RNA_pol_sigma-70-like"/>
</dbReference>
<dbReference type="Proteomes" id="UP000233375">
    <property type="component" value="Unassembled WGS sequence"/>
</dbReference>
<evidence type="ECO:0000256" key="2">
    <source>
        <dbReference type="ARBA" id="ARBA00023015"/>
    </source>
</evidence>
<keyword evidence="10" id="KW-1185">Reference proteome</keyword>
<evidence type="ECO:0000256" key="3">
    <source>
        <dbReference type="ARBA" id="ARBA00023082"/>
    </source>
</evidence>
<dbReference type="PANTHER" id="PTHR43133">
    <property type="entry name" value="RNA POLYMERASE ECF-TYPE SIGMA FACTO"/>
    <property type="match status" value="1"/>
</dbReference>
<dbReference type="PANTHER" id="PTHR43133:SF60">
    <property type="entry name" value="RNA POLYMERASE SIGMA FACTOR SIGV"/>
    <property type="match status" value="1"/>
</dbReference>
<dbReference type="Pfam" id="PF08281">
    <property type="entry name" value="Sigma70_r4_2"/>
    <property type="match status" value="1"/>
</dbReference>
<evidence type="ECO:0000259" key="7">
    <source>
        <dbReference type="Pfam" id="PF04542"/>
    </source>
</evidence>
<dbReference type="InterPro" id="IPR036388">
    <property type="entry name" value="WH-like_DNA-bd_sf"/>
</dbReference>
<dbReference type="SUPFAM" id="SSF88946">
    <property type="entry name" value="Sigma2 domain of RNA polymerase sigma factors"/>
    <property type="match status" value="1"/>
</dbReference>
<dbReference type="InterPro" id="IPR013324">
    <property type="entry name" value="RNA_pol_sigma_r3/r4-like"/>
</dbReference>
<keyword evidence="4 6" id="KW-0238">DNA-binding</keyword>
<proteinExistence type="inferred from homology"/>
<feature type="domain" description="RNA polymerase sigma-70 region 2" evidence="7">
    <location>
        <begin position="7"/>
        <end position="73"/>
    </location>
</feature>
<dbReference type="NCBIfam" id="TIGR02937">
    <property type="entry name" value="sigma70-ECF"/>
    <property type="match status" value="1"/>
</dbReference>
<evidence type="ECO:0000313" key="10">
    <source>
        <dbReference type="Proteomes" id="UP000233375"/>
    </source>
</evidence>
<evidence type="ECO:0000256" key="4">
    <source>
        <dbReference type="ARBA" id="ARBA00023125"/>
    </source>
</evidence>
<dbReference type="RefSeq" id="WP_101175342.1">
    <property type="nucleotide sequence ID" value="NZ_PISE01000003.1"/>
</dbReference>
<evidence type="ECO:0000256" key="6">
    <source>
        <dbReference type="RuleBase" id="RU000716"/>
    </source>
</evidence>
<protein>
    <recommendedName>
        <fullName evidence="6">RNA polymerase sigma factor</fullName>
    </recommendedName>
</protein>
<comment type="caution">
    <text evidence="9">The sequence shown here is derived from an EMBL/GenBank/DDBJ whole genome shotgun (WGS) entry which is preliminary data.</text>
</comment>
<dbReference type="InterPro" id="IPR013249">
    <property type="entry name" value="RNA_pol_sigma70_r4_t2"/>
</dbReference>
<keyword evidence="3 6" id="KW-0731">Sigma factor</keyword>
<dbReference type="OrthoDB" id="2470848at2"/>
<accession>A0A2N0Z7Y3</accession>
<evidence type="ECO:0000259" key="8">
    <source>
        <dbReference type="Pfam" id="PF08281"/>
    </source>
</evidence>
<dbReference type="InterPro" id="IPR014284">
    <property type="entry name" value="RNA_pol_sigma-70_dom"/>
</dbReference>
<evidence type="ECO:0000256" key="1">
    <source>
        <dbReference type="ARBA" id="ARBA00010641"/>
    </source>
</evidence>
<dbReference type="CDD" id="cd06171">
    <property type="entry name" value="Sigma70_r4"/>
    <property type="match status" value="1"/>
</dbReference>
<dbReference type="EMBL" id="PISE01000003">
    <property type="protein sequence ID" value="PKG25618.1"/>
    <property type="molecule type" value="Genomic_DNA"/>
</dbReference>
<dbReference type="GO" id="GO:0006352">
    <property type="term" value="P:DNA-templated transcription initiation"/>
    <property type="evidence" value="ECO:0007669"/>
    <property type="project" value="InterPro"/>
</dbReference>
<sequence length="180" mass="21135">MSSIEDLYIRYSHDVLHFLLFMGVKKEQAEDLVQEVFMRVLKTQSGFKGKSSEKTWLYTIAKNIAVDHFRKQKSFGVYDCSPQLEELAKMPDESALPEEIALKKENLFWINDSLKHCTIDQRLVILVRYMHEFSIVETAEYLGWSESKVKITQHRALKVLRRYMSSEQKKDDNTESFSTV</sequence>
<dbReference type="InterPro" id="IPR000838">
    <property type="entry name" value="RNA_pol_sigma70_ECF_CS"/>
</dbReference>
<keyword evidence="5 6" id="KW-0804">Transcription</keyword>
<dbReference type="InterPro" id="IPR007627">
    <property type="entry name" value="RNA_pol_sigma70_r2"/>
</dbReference>
<dbReference type="GO" id="GO:0016987">
    <property type="term" value="F:sigma factor activity"/>
    <property type="evidence" value="ECO:0007669"/>
    <property type="project" value="UniProtKB-KW"/>
</dbReference>
<comment type="similarity">
    <text evidence="1 6">Belongs to the sigma-70 factor family. ECF subfamily.</text>
</comment>
<organism evidence="9 10">
    <name type="scientific">Niallia nealsonii</name>
    <dbReference type="NCBI Taxonomy" id="115979"/>
    <lineage>
        <taxon>Bacteria</taxon>
        <taxon>Bacillati</taxon>
        <taxon>Bacillota</taxon>
        <taxon>Bacilli</taxon>
        <taxon>Bacillales</taxon>
        <taxon>Bacillaceae</taxon>
        <taxon>Niallia</taxon>
    </lineage>
</organism>